<dbReference type="Pfam" id="PF00293">
    <property type="entry name" value="NUDIX"/>
    <property type="match status" value="1"/>
</dbReference>
<dbReference type="InterPro" id="IPR020476">
    <property type="entry name" value="Nudix_hydrolase"/>
</dbReference>
<protein>
    <recommendedName>
        <fullName evidence="4">Nudix hydrolase domain-containing protein</fullName>
    </recommendedName>
</protein>
<name>A0A0P9EWJ7_9BACL</name>
<dbReference type="InterPro" id="IPR020084">
    <property type="entry name" value="NUDIX_hydrolase_CS"/>
</dbReference>
<dbReference type="PANTHER" id="PTHR43046">
    <property type="entry name" value="GDP-MANNOSE MANNOSYL HYDROLASE"/>
    <property type="match status" value="1"/>
</dbReference>
<keyword evidence="6" id="KW-1185">Reference proteome</keyword>
<dbReference type="RefSeq" id="WP_054969338.1">
    <property type="nucleotide sequence ID" value="NZ_LJCO01000048.1"/>
</dbReference>
<feature type="domain" description="Nudix hydrolase" evidence="4">
    <location>
        <begin position="16"/>
        <end position="148"/>
    </location>
</feature>
<evidence type="ECO:0000256" key="1">
    <source>
        <dbReference type="ARBA" id="ARBA00001946"/>
    </source>
</evidence>
<comment type="caution">
    <text evidence="5">The sequence shown here is derived from an EMBL/GenBank/DDBJ whole genome shotgun (WGS) entry which is preliminary data.</text>
</comment>
<evidence type="ECO:0000259" key="4">
    <source>
        <dbReference type="PROSITE" id="PS51462"/>
    </source>
</evidence>
<comment type="similarity">
    <text evidence="3">Belongs to the Nudix hydrolase family.</text>
</comment>
<dbReference type="EMBL" id="LJCO01000048">
    <property type="protein sequence ID" value="KPV43482.1"/>
    <property type="molecule type" value="Genomic_DNA"/>
</dbReference>
<dbReference type="PROSITE" id="PS51462">
    <property type="entry name" value="NUDIX"/>
    <property type="match status" value="1"/>
</dbReference>
<dbReference type="STRING" id="471514.AN477_11645"/>
<evidence type="ECO:0000313" key="6">
    <source>
        <dbReference type="Proteomes" id="UP000050482"/>
    </source>
</evidence>
<organism evidence="5 6">
    <name type="scientific">Alicyclobacillus ferrooxydans</name>
    <dbReference type="NCBI Taxonomy" id="471514"/>
    <lineage>
        <taxon>Bacteria</taxon>
        <taxon>Bacillati</taxon>
        <taxon>Bacillota</taxon>
        <taxon>Bacilli</taxon>
        <taxon>Bacillales</taxon>
        <taxon>Alicyclobacillaceae</taxon>
        <taxon>Alicyclobacillus</taxon>
    </lineage>
</organism>
<dbReference type="InterPro" id="IPR015797">
    <property type="entry name" value="NUDIX_hydrolase-like_dom_sf"/>
</dbReference>
<reference evidence="5 6" key="1">
    <citation type="submission" date="2015-09" db="EMBL/GenBank/DDBJ databases">
        <title>Draft genome sequence of Alicyclobacillus ferrooxydans DSM 22381.</title>
        <authorList>
            <person name="Hemp J."/>
        </authorList>
    </citation>
    <scope>NUCLEOTIDE SEQUENCE [LARGE SCALE GENOMIC DNA]</scope>
    <source>
        <strain evidence="5 6">TC-34</strain>
    </source>
</reference>
<evidence type="ECO:0000256" key="2">
    <source>
        <dbReference type="ARBA" id="ARBA00022801"/>
    </source>
</evidence>
<dbReference type="Proteomes" id="UP000050482">
    <property type="component" value="Unassembled WGS sequence"/>
</dbReference>
<dbReference type="PATRIC" id="fig|471514.4.peg.704"/>
<dbReference type="PRINTS" id="PR00502">
    <property type="entry name" value="NUDIXFAMILY"/>
</dbReference>
<dbReference type="InterPro" id="IPR000086">
    <property type="entry name" value="NUDIX_hydrolase_dom"/>
</dbReference>
<sequence length="153" mass="17498">MTGYIMELRKAIGTKPIILAGAGVILEDQMGRILLQHRTDNHTWGIPGGSMELGESYEETARREVFEETGLVVGELDLFYLNSGQHTFYKYPNGDEVYMACVIFTTIDFTGEIQMQDDETADLRWFHLQEIPDNINPNDYRPIKDFVATRSRS</sequence>
<dbReference type="PROSITE" id="PS00893">
    <property type="entry name" value="NUDIX_BOX"/>
    <property type="match status" value="1"/>
</dbReference>
<comment type="cofactor">
    <cofactor evidence="1">
        <name>Mg(2+)</name>
        <dbReference type="ChEBI" id="CHEBI:18420"/>
    </cofactor>
</comment>
<dbReference type="AlphaFoldDB" id="A0A0P9EWJ7"/>
<evidence type="ECO:0000313" key="5">
    <source>
        <dbReference type="EMBL" id="KPV43482.1"/>
    </source>
</evidence>
<evidence type="ECO:0000256" key="3">
    <source>
        <dbReference type="RuleBase" id="RU003476"/>
    </source>
</evidence>
<dbReference type="GO" id="GO:0016787">
    <property type="term" value="F:hydrolase activity"/>
    <property type="evidence" value="ECO:0007669"/>
    <property type="project" value="UniProtKB-KW"/>
</dbReference>
<keyword evidence="2 3" id="KW-0378">Hydrolase</keyword>
<accession>A0A0P9EWJ7</accession>
<dbReference type="Gene3D" id="3.90.79.10">
    <property type="entry name" value="Nucleoside Triphosphate Pyrophosphohydrolase"/>
    <property type="match status" value="1"/>
</dbReference>
<dbReference type="CDD" id="cd04677">
    <property type="entry name" value="NUDIX_Hydrolase"/>
    <property type="match status" value="1"/>
</dbReference>
<dbReference type="SUPFAM" id="SSF55811">
    <property type="entry name" value="Nudix"/>
    <property type="match status" value="1"/>
</dbReference>
<dbReference type="PANTHER" id="PTHR43046:SF2">
    <property type="entry name" value="8-OXO-DGTP DIPHOSPHATASE-RELATED"/>
    <property type="match status" value="1"/>
</dbReference>
<proteinExistence type="inferred from homology"/>
<gene>
    <name evidence="5" type="ORF">AN477_11645</name>
</gene>